<keyword evidence="4 7" id="KW-0812">Transmembrane</keyword>
<dbReference type="Pfam" id="PF13715">
    <property type="entry name" value="CarbopepD_reg_2"/>
    <property type="match status" value="1"/>
</dbReference>
<dbReference type="PROSITE" id="PS52016">
    <property type="entry name" value="TONB_DEPENDENT_REC_3"/>
    <property type="match status" value="1"/>
</dbReference>
<keyword evidence="6 7" id="KW-0998">Cell outer membrane</keyword>
<keyword evidence="8" id="KW-0732">Signal</keyword>
<comment type="subcellular location">
    <subcellularLocation>
        <location evidence="1 7">Cell outer membrane</location>
        <topology evidence="1 7">Multi-pass membrane protein</topology>
    </subcellularLocation>
</comment>
<protein>
    <submittedName>
        <fullName evidence="10">TonB-linked outer membrane protein, SusC/RagA family</fullName>
    </submittedName>
</protein>
<dbReference type="RefSeq" id="WP_091141404.1">
    <property type="nucleotide sequence ID" value="NZ_FMVF01000005.1"/>
</dbReference>
<name>A0A1G5F840_9FLAO</name>
<dbReference type="Gene3D" id="2.40.170.20">
    <property type="entry name" value="TonB-dependent receptor, beta-barrel domain"/>
    <property type="match status" value="1"/>
</dbReference>
<accession>A0A1G5F840</accession>
<dbReference type="InterPro" id="IPR037066">
    <property type="entry name" value="Plug_dom_sf"/>
</dbReference>
<dbReference type="NCBIfam" id="TIGR04056">
    <property type="entry name" value="OMP_RagA_SusC"/>
    <property type="match status" value="1"/>
</dbReference>
<keyword evidence="11" id="KW-1185">Reference proteome</keyword>
<dbReference type="InterPro" id="IPR036942">
    <property type="entry name" value="Beta-barrel_TonB_sf"/>
</dbReference>
<evidence type="ECO:0000256" key="5">
    <source>
        <dbReference type="ARBA" id="ARBA00023136"/>
    </source>
</evidence>
<dbReference type="SUPFAM" id="SSF56935">
    <property type="entry name" value="Porins"/>
    <property type="match status" value="1"/>
</dbReference>
<proteinExistence type="inferred from homology"/>
<feature type="signal peptide" evidence="8">
    <location>
        <begin position="1"/>
        <end position="22"/>
    </location>
</feature>
<evidence type="ECO:0000256" key="3">
    <source>
        <dbReference type="ARBA" id="ARBA00022452"/>
    </source>
</evidence>
<dbReference type="InterPro" id="IPR008969">
    <property type="entry name" value="CarboxyPept-like_regulatory"/>
</dbReference>
<evidence type="ECO:0000256" key="7">
    <source>
        <dbReference type="PROSITE-ProRule" id="PRU01360"/>
    </source>
</evidence>
<gene>
    <name evidence="10" type="ORF">SAMN02927903_01209</name>
</gene>
<evidence type="ECO:0000256" key="1">
    <source>
        <dbReference type="ARBA" id="ARBA00004571"/>
    </source>
</evidence>
<evidence type="ECO:0000313" key="11">
    <source>
        <dbReference type="Proteomes" id="UP000199354"/>
    </source>
</evidence>
<keyword evidence="5 7" id="KW-0472">Membrane</keyword>
<dbReference type="InterPro" id="IPR012910">
    <property type="entry name" value="Plug_dom"/>
</dbReference>
<dbReference type="NCBIfam" id="TIGR04057">
    <property type="entry name" value="SusC_RagA_signa"/>
    <property type="match status" value="1"/>
</dbReference>
<dbReference type="EMBL" id="FMVF01000005">
    <property type="protein sequence ID" value="SCY35436.1"/>
    <property type="molecule type" value="Genomic_DNA"/>
</dbReference>
<dbReference type="SUPFAM" id="SSF49464">
    <property type="entry name" value="Carboxypeptidase regulatory domain-like"/>
    <property type="match status" value="1"/>
</dbReference>
<evidence type="ECO:0000256" key="2">
    <source>
        <dbReference type="ARBA" id="ARBA00022448"/>
    </source>
</evidence>
<dbReference type="InterPro" id="IPR023997">
    <property type="entry name" value="TonB-dep_OMP_SusC/RagA_CS"/>
</dbReference>
<dbReference type="InterPro" id="IPR023996">
    <property type="entry name" value="TonB-dep_OMP_SusC/RagA"/>
</dbReference>
<organism evidence="10 11">
    <name type="scientific">Flavobacterium caeni</name>
    <dbReference type="NCBI Taxonomy" id="490189"/>
    <lineage>
        <taxon>Bacteria</taxon>
        <taxon>Pseudomonadati</taxon>
        <taxon>Bacteroidota</taxon>
        <taxon>Flavobacteriia</taxon>
        <taxon>Flavobacteriales</taxon>
        <taxon>Flavobacteriaceae</taxon>
        <taxon>Flavobacterium</taxon>
    </lineage>
</organism>
<dbReference type="AlphaFoldDB" id="A0A1G5F840"/>
<dbReference type="InterPro" id="IPR039426">
    <property type="entry name" value="TonB-dep_rcpt-like"/>
</dbReference>
<comment type="similarity">
    <text evidence="7">Belongs to the TonB-dependent receptor family.</text>
</comment>
<dbReference type="STRING" id="490189.SAMN02927903_01209"/>
<evidence type="ECO:0000313" key="10">
    <source>
        <dbReference type="EMBL" id="SCY35436.1"/>
    </source>
</evidence>
<keyword evidence="2 7" id="KW-0813">Transport</keyword>
<reference evidence="10 11" key="1">
    <citation type="submission" date="2016-10" db="EMBL/GenBank/DDBJ databases">
        <authorList>
            <person name="de Groot N.N."/>
        </authorList>
    </citation>
    <scope>NUCLEOTIDE SEQUENCE [LARGE SCALE GENOMIC DNA]</scope>
    <source>
        <strain evidence="10 11">CGMCC 1.7031</strain>
    </source>
</reference>
<dbReference type="Pfam" id="PF07715">
    <property type="entry name" value="Plug"/>
    <property type="match status" value="1"/>
</dbReference>
<dbReference type="Proteomes" id="UP000199354">
    <property type="component" value="Unassembled WGS sequence"/>
</dbReference>
<feature type="domain" description="TonB-dependent receptor plug" evidence="9">
    <location>
        <begin position="115"/>
        <end position="239"/>
    </location>
</feature>
<evidence type="ECO:0000259" key="9">
    <source>
        <dbReference type="Pfam" id="PF07715"/>
    </source>
</evidence>
<dbReference type="Gene3D" id="2.170.130.10">
    <property type="entry name" value="TonB-dependent receptor, plug domain"/>
    <property type="match status" value="1"/>
</dbReference>
<keyword evidence="3 7" id="KW-1134">Transmembrane beta strand</keyword>
<evidence type="ECO:0000256" key="4">
    <source>
        <dbReference type="ARBA" id="ARBA00022692"/>
    </source>
</evidence>
<dbReference type="OrthoDB" id="9768177at2"/>
<evidence type="ECO:0000256" key="6">
    <source>
        <dbReference type="ARBA" id="ARBA00023237"/>
    </source>
</evidence>
<dbReference type="Gene3D" id="2.60.40.1120">
    <property type="entry name" value="Carboxypeptidase-like, regulatory domain"/>
    <property type="match status" value="1"/>
</dbReference>
<sequence length="1079" mass="118003">MKLKFNGLLALFFALITQITFAQEITVNGTVQDQAGLPLPGVNVLVKGTTTGVQTDIDGKFQIKATQGQALVFSFLGMKTVERPASLNMTVSLADDSVQLEGVVVTALGITRDKKSLGYGTQKVDGDEVNRVPNTNFINNLSGKVSGLQVKTNGNLGGSTNVIIRGYKSLNNNNQALFVIDGVPLDNTNNNNVNQTTGRFGYDYGNAAADINPADIESINVLKGAAATALYGSRAANGAIMITTKKGKQGSGLGVTLDTSISVGNIDKKTFVDYQKVYGQGYFGELFRTSRDVNGDGEADTAVRTGDDASFGPAFTGNLVYQWDSFVPEHPNYQKATPWVAAQNDPSKFFQTAFTRSNTVSLNGGNDKGAFNMSFTNLGSTGIMPNSEQKKNSVLANASYNLTDKLKASFMANFIDTRTQGRNGTGYNGNLVAGFRQWWATNVDVYDLRNIYNATGKNYTWNASLGGVSLAGGQPNLSPAYWNNPYFERYENYQNDQRTRFVGNAAVTYEIAKWLDVTGRLSVDTYAEVQEERRAQGSYAGDTFGTQNTNESSGYMKFMRNRTESNYDMFFDYHFDLTEKLNLKGVLGVNIRREEMSSLRASTLGGIYVPNHYTINNSLNANAIVPEGQYTREVDGYYASASLGYDDFLYLDGTYRHDVSSTLPDGFNDYGYYSLSGSFVFSGLVDANWLQLGKVRVGYAQVGNDAPSYSLVDTFPTVPAFYSNMYSVPSTKQNPDLKPERTESIEAGLELQMFQKRVGLDVSVYKTETRDQIVDLPISEATGYTRKWTNVGLVENRGIEASLNLVPVKTENFTWDMTANWAVNVNEVKELDEGIDNYQLGNFQGGVSINAQVGQPYGVIQGSDYIYVNGQRMVDPETGKWVISSTNDKNLGTFLPQWTGGLNNRFTYKNVSLSFLIDVQKGGKVFSLDQWYGQGTGLYNNTVVNGGQAIRTPVDGDTGGVILPGVFPDGTPNNVRLDQSTGTDGYLGYLGSASSDYVYDASFVKLREMTLGYTFSKKVLNNTFQDLYIGLSGTNLWIIHKNLPDADPEAGLSSGNLQGFQSGVLPTVRTFALNLKAKF</sequence>
<feature type="chain" id="PRO_5011500221" evidence="8">
    <location>
        <begin position="23"/>
        <end position="1079"/>
    </location>
</feature>
<evidence type="ECO:0000256" key="8">
    <source>
        <dbReference type="SAM" id="SignalP"/>
    </source>
</evidence>
<dbReference type="GO" id="GO:0009279">
    <property type="term" value="C:cell outer membrane"/>
    <property type="evidence" value="ECO:0007669"/>
    <property type="project" value="UniProtKB-SubCell"/>
</dbReference>